<organism evidence="1 2">
    <name type="scientific">Momordica charantia</name>
    <name type="common">Bitter gourd</name>
    <name type="synonym">Balsam pear</name>
    <dbReference type="NCBI Taxonomy" id="3673"/>
    <lineage>
        <taxon>Eukaryota</taxon>
        <taxon>Viridiplantae</taxon>
        <taxon>Streptophyta</taxon>
        <taxon>Embryophyta</taxon>
        <taxon>Tracheophyta</taxon>
        <taxon>Spermatophyta</taxon>
        <taxon>Magnoliopsida</taxon>
        <taxon>eudicotyledons</taxon>
        <taxon>Gunneridae</taxon>
        <taxon>Pentapetalae</taxon>
        <taxon>rosids</taxon>
        <taxon>fabids</taxon>
        <taxon>Cucurbitales</taxon>
        <taxon>Cucurbitaceae</taxon>
        <taxon>Momordiceae</taxon>
        <taxon>Momordica</taxon>
    </lineage>
</organism>
<name>A0A6J1D520_MOMCH</name>
<dbReference type="GeneID" id="111017012"/>
<dbReference type="Proteomes" id="UP000504603">
    <property type="component" value="Unplaced"/>
</dbReference>
<keyword evidence="1" id="KW-1185">Reference proteome</keyword>
<dbReference type="PANTHER" id="PTHR33240">
    <property type="entry name" value="OS08G0508500 PROTEIN"/>
    <property type="match status" value="1"/>
</dbReference>
<proteinExistence type="predicted"/>
<gene>
    <name evidence="2" type="primary">LOC111017012</name>
</gene>
<dbReference type="AlphaFoldDB" id="A0A6J1D520"/>
<dbReference type="OrthoDB" id="1752268at2759"/>
<accession>A0A6J1D520</accession>
<evidence type="ECO:0000313" key="1">
    <source>
        <dbReference type="Proteomes" id="UP000504603"/>
    </source>
</evidence>
<reference evidence="2" key="1">
    <citation type="submission" date="2025-08" db="UniProtKB">
        <authorList>
            <consortium name="RefSeq"/>
        </authorList>
    </citation>
    <scope>IDENTIFICATION</scope>
    <source>
        <strain evidence="2">OHB3-1</strain>
    </source>
</reference>
<evidence type="ECO:0000313" key="2">
    <source>
        <dbReference type="RefSeq" id="XP_022148331.1"/>
    </source>
</evidence>
<dbReference type="PANTHER" id="PTHR33240:SF8">
    <property type="entry name" value="OS03G0439900 PROTEIN"/>
    <property type="match status" value="1"/>
</dbReference>
<dbReference type="RefSeq" id="XP_022148331.1">
    <property type="nucleotide sequence ID" value="XM_022292639.1"/>
</dbReference>
<dbReference type="KEGG" id="mcha:111017012"/>
<sequence>MEIKDKNLFKWPIKTKPISYPWDRCWYCLFHRETGHNTSECIRLKEEIESIIQNGYLKEFVDRRRGTLPSTSKEKSLVKIQDPTREIRTISSGPVGGESSRKRKIQARQARVRLYDHTIYTATTNHKTPTLCFNALEAQVLHQPHNDALVITLVIANIRVHRILVDGGSSAYVLTLRTFDEMRIG</sequence>
<protein>
    <submittedName>
        <fullName evidence="2">Uncharacterized protein LOC111017012</fullName>
    </submittedName>
</protein>